<reference evidence="1 2" key="1">
    <citation type="submission" date="2024-04" db="EMBL/GenBank/DDBJ databases">
        <title>Arthrobacter sp. from Plains bison fecal sample.</title>
        <authorList>
            <person name="Ruzzini A."/>
        </authorList>
    </citation>
    <scope>NUCLEOTIDE SEQUENCE [LARGE SCALE GENOMIC DNA]</scope>
    <source>
        <strain evidence="1 2">EINP1</strain>
    </source>
</reference>
<dbReference type="EMBL" id="CP151657">
    <property type="protein sequence ID" value="WZP14617.1"/>
    <property type="molecule type" value="Genomic_DNA"/>
</dbReference>
<name>A0ABZ2ZR39_9MICC</name>
<keyword evidence="2" id="KW-1185">Reference proteome</keyword>
<dbReference type="RefSeq" id="WP_342022268.1">
    <property type="nucleotide sequence ID" value="NZ_CP151657.1"/>
</dbReference>
<evidence type="ECO:0008006" key="3">
    <source>
        <dbReference type="Google" id="ProtNLM"/>
    </source>
</evidence>
<protein>
    <recommendedName>
        <fullName evidence="3">Hpt domain-containing protein</fullName>
    </recommendedName>
</protein>
<evidence type="ECO:0000313" key="1">
    <source>
        <dbReference type="EMBL" id="WZP14617.1"/>
    </source>
</evidence>
<accession>A0ABZ2ZR39</accession>
<organism evidence="1 2">
    <name type="scientific">Arthrobacter citreus</name>
    <dbReference type="NCBI Taxonomy" id="1670"/>
    <lineage>
        <taxon>Bacteria</taxon>
        <taxon>Bacillati</taxon>
        <taxon>Actinomycetota</taxon>
        <taxon>Actinomycetes</taxon>
        <taxon>Micrococcales</taxon>
        <taxon>Micrococcaceae</taxon>
        <taxon>Arthrobacter</taxon>
    </lineage>
</organism>
<dbReference type="Proteomes" id="UP001448858">
    <property type="component" value="Chromosome"/>
</dbReference>
<gene>
    <name evidence="1" type="ORF">AAE021_10425</name>
</gene>
<proteinExistence type="predicted"/>
<dbReference type="SUPFAM" id="SSF47226">
    <property type="entry name" value="Histidine-containing phosphotransfer domain, HPT domain"/>
    <property type="match status" value="1"/>
</dbReference>
<dbReference type="InterPro" id="IPR036641">
    <property type="entry name" value="HPT_dom_sf"/>
</dbReference>
<evidence type="ECO:0000313" key="2">
    <source>
        <dbReference type="Proteomes" id="UP001448858"/>
    </source>
</evidence>
<sequence>MATAAHGPDLIAREQLLDLTDQLGPASCREFINNYITLWESRYDRLYRAVTGADDAAAMDVVLSIKISSEMAGAKRLAELAHSAQQRLARFGAAELASMLALFAACGRETMACLLASLD</sequence>
<dbReference type="Gene3D" id="1.20.120.160">
    <property type="entry name" value="HPT domain"/>
    <property type="match status" value="1"/>
</dbReference>